<keyword evidence="2" id="KW-1185">Reference proteome</keyword>
<name>A0A1N7Q3W0_9BACT</name>
<organism evidence="1 2">
    <name type="scientific">Belliella pelovolcani</name>
    <dbReference type="NCBI Taxonomy" id="529505"/>
    <lineage>
        <taxon>Bacteria</taxon>
        <taxon>Pseudomonadati</taxon>
        <taxon>Bacteroidota</taxon>
        <taxon>Cytophagia</taxon>
        <taxon>Cytophagales</taxon>
        <taxon>Cyclobacteriaceae</taxon>
        <taxon>Belliella</taxon>
    </lineage>
</organism>
<sequence>MKTKNNSFRIKREPLRTAQNNLNSSKNKTGRRFTGSIVRVCLEEKGLY</sequence>
<dbReference type="AlphaFoldDB" id="A0A1N7Q3W0"/>
<evidence type="ECO:0000313" key="2">
    <source>
        <dbReference type="Proteomes" id="UP000186026"/>
    </source>
</evidence>
<evidence type="ECO:0000313" key="1">
    <source>
        <dbReference type="EMBL" id="SIT17538.1"/>
    </source>
</evidence>
<dbReference type="STRING" id="529505.SAMN05421761_1289"/>
<dbReference type="Proteomes" id="UP000186026">
    <property type="component" value="Unassembled WGS sequence"/>
</dbReference>
<protein>
    <submittedName>
        <fullName evidence="1">Uncharacterized protein</fullName>
    </submittedName>
</protein>
<accession>A0A1N7Q3W0</accession>
<proteinExistence type="predicted"/>
<dbReference type="EMBL" id="FTOP01000028">
    <property type="protein sequence ID" value="SIT17538.1"/>
    <property type="molecule type" value="Genomic_DNA"/>
</dbReference>
<gene>
    <name evidence="1" type="ORF">SAMN05421761_1289</name>
</gene>
<reference evidence="2" key="1">
    <citation type="submission" date="2017-01" db="EMBL/GenBank/DDBJ databases">
        <authorList>
            <person name="Varghese N."/>
            <person name="Submissions S."/>
        </authorList>
    </citation>
    <scope>NUCLEOTIDE SEQUENCE [LARGE SCALE GENOMIC DNA]</scope>
    <source>
        <strain evidence="2">DSM 46698</strain>
    </source>
</reference>